<evidence type="ECO:0000313" key="4">
    <source>
        <dbReference type="Proteomes" id="UP000679373"/>
    </source>
</evidence>
<evidence type="ECO:0000259" key="1">
    <source>
        <dbReference type="Pfam" id="PF03235"/>
    </source>
</evidence>
<evidence type="ECO:0000259" key="2">
    <source>
        <dbReference type="Pfam" id="PF07510"/>
    </source>
</evidence>
<keyword evidence="4" id="KW-1185">Reference proteome</keyword>
<protein>
    <submittedName>
        <fullName evidence="3">DUF262 domain-containing protein</fullName>
    </submittedName>
</protein>
<gene>
    <name evidence="3" type="ORF">KEC93_04785</name>
</gene>
<dbReference type="Proteomes" id="UP000679373">
    <property type="component" value="Chromosome"/>
</dbReference>
<accession>A0AB74VIR3</accession>
<reference evidence="3" key="1">
    <citation type="submission" date="2021-04" db="EMBL/GenBank/DDBJ databases">
        <title>Complete genome sequence of the type strain Clostridium beijerinckii NRRL B-598.</title>
        <authorList>
            <person name="Sedlar K."/>
            <person name="Branska B."/>
            <person name="Bezdicek M."/>
            <person name="Nykrynova M."/>
            <person name="Lengerova M."/>
            <person name="Skutkova H."/>
            <person name="Patakova P."/>
        </authorList>
    </citation>
    <scope>NUCLEOTIDE SEQUENCE</scope>
    <source>
        <strain evidence="3">DSM 791</strain>
    </source>
</reference>
<dbReference type="PANTHER" id="PTHR35149">
    <property type="entry name" value="SLL5132 PROTEIN"/>
    <property type="match status" value="1"/>
</dbReference>
<proteinExistence type="predicted"/>
<feature type="domain" description="GmrSD restriction endonucleases N-terminal" evidence="1">
    <location>
        <begin position="8"/>
        <end position="202"/>
    </location>
</feature>
<organism evidence="3 4">
    <name type="scientific">Clostridium beijerinckii</name>
    <name type="common">Clostridium MP</name>
    <dbReference type="NCBI Taxonomy" id="1520"/>
    <lineage>
        <taxon>Bacteria</taxon>
        <taxon>Bacillati</taxon>
        <taxon>Bacillota</taxon>
        <taxon>Clostridia</taxon>
        <taxon>Eubacteriales</taxon>
        <taxon>Clostridiaceae</taxon>
        <taxon>Clostridium</taxon>
    </lineage>
</organism>
<dbReference type="Pfam" id="PF03235">
    <property type="entry name" value="GmrSD_N"/>
    <property type="match status" value="1"/>
</dbReference>
<dbReference type="Pfam" id="PF07510">
    <property type="entry name" value="GmrSD_C"/>
    <property type="match status" value="1"/>
</dbReference>
<dbReference type="EMBL" id="CP073653">
    <property type="protein sequence ID" value="QUN36140.1"/>
    <property type="molecule type" value="Genomic_DNA"/>
</dbReference>
<name>A0AB74VIR3_CLOBE</name>
<dbReference type="PANTHER" id="PTHR35149:SF2">
    <property type="entry name" value="DUF262 DOMAIN-CONTAINING PROTEIN"/>
    <property type="match status" value="1"/>
</dbReference>
<feature type="domain" description="GmrSD restriction endonucleases C-terminal" evidence="2">
    <location>
        <begin position="421"/>
        <end position="552"/>
    </location>
</feature>
<dbReference type="GeneID" id="66343814"/>
<dbReference type="InterPro" id="IPR011089">
    <property type="entry name" value="GmrSD_C"/>
</dbReference>
<dbReference type="RefSeq" id="WP_077868287.1">
    <property type="nucleotide sequence ID" value="NZ_BKAK01000008.1"/>
</dbReference>
<dbReference type="InterPro" id="IPR004919">
    <property type="entry name" value="GmrSD_N"/>
</dbReference>
<sequence>MKAQSQTIKEILEQYLTISIPLYQRPYCWTSSEVEVLLEDIQNIVNKKKLNDETIQHFIGSFVIEQSSANNKNYLIDGQQRTTTIFLILLAISKLDSENNTNIKQILNRYKLELSEEDSGCYRKCLNRDKLTGKENNLIMQYFFIEKYLDDQDISLWIDAVLNQLYAVNILVENGENVFEIFESLNSKGKALEPFDLIRNFLVMQFKDGEENFYKDYIKPLETLTKDVAKVKRVNGKERREISKESYVNEFIRCYLMLDGKYISKKEIYSEFKENYDNFTDFNSDKSKVHQFLQNLNDYKVFFDNIINPSKIEQSGLREQFERLEMLETETYYPFVLYCYDQFDQRGFDDLLSIFIQILKQLETFIVRTIIGNSSAKKSLDKLFPIIGPKLFSAKDCDYLTELPNILVGNVTKEKSVYIEADEKFAEKIQYFEFYKPSSKFCCLALNLLENDFGNSEKVSADYQQIEHIMPQTFNEAWKNYMGNEWEAIHNKYLNTIGNLTYLAQKENIENSNELFNVKKVNLRKSKFSLNQWFKNIDEWKEEQIIVRGEDLSLRLAKQWHAFEGVKEENLQKSNQNRVTDKKIEYFILNNEKVKLSDTKGSAMMEVFYNYLFNINPNYIQILLDKQQDIVNLGEIKTSKFRSRREIIIKDYPKKIFVGVSSSLDQKLRDIGKSLELLDIPSEKFWLMTDANEKLTVNAPSKRAKKEELLEISYKGIKIEAKDWADAFTQIITMILKDNFDKLDSMPELFTRKTDHGYRALRKCNINGQDVYITTHSSTDEKRRLLKKLCRKFDIDENLVKF</sequence>
<dbReference type="AlphaFoldDB" id="A0AB74VIR3"/>
<evidence type="ECO:0000313" key="3">
    <source>
        <dbReference type="EMBL" id="QUN36140.1"/>
    </source>
</evidence>